<name>A0A2P2IH03_RHIMU</name>
<proteinExistence type="predicted"/>
<sequence>MGVTFRSSVTVNIAGPITYPPSLVASLLGDLGSNTVTSTIVDELSEGNIVLSVVSLPDSFT</sequence>
<evidence type="ECO:0000313" key="1">
    <source>
        <dbReference type="EMBL" id="MBW80496.1"/>
    </source>
</evidence>
<protein>
    <submittedName>
        <fullName evidence="1">Uncharacterized protein</fullName>
    </submittedName>
</protein>
<reference evidence="1" key="1">
    <citation type="submission" date="2018-02" db="EMBL/GenBank/DDBJ databases">
        <title>Rhizophora mucronata_Transcriptome.</title>
        <authorList>
            <person name="Meera S.P."/>
            <person name="Sreeshan A."/>
            <person name="Augustine A."/>
        </authorList>
    </citation>
    <scope>NUCLEOTIDE SEQUENCE</scope>
    <source>
        <tissue evidence="1">Leaf</tissue>
    </source>
</reference>
<accession>A0A2P2IH03</accession>
<dbReference type="AlphaFoldDB" id="A0A2P2IH03"/>
<organism evidence="1">
    <name type="scientific">Rhizophora mucronata</name>
    <name type="common">Asiatic mangrove</name>
    <dbReference type="NCBI Taxonomy" id="61149"/>
    <lineage>
        <taxon>Eukaryota</taxon>
        <taxon>Viridiplantae</taxon>
        <taxon>Streptophyta</taxon>
        <taxon>Embryophyta</taxon>
        <taxon>Tracheophyta</taxon>
        <taxon>Spermatophyta</taxon>
        <taxon>Magnoliopsida</taxon>
        <taxon>eudicotyledons</taxon>
        <taxon>Gunneridae</taxon>
        <taxon>Pentapetalae</taxon>
        <taxon>rosids</taxon>
        <taxon>fabids</taxon>
        <taxon>Malpighiales</taxon>
        <taxon>Rhizophoraceae</taxon>
        <taxon>Rhizophora</taxon>
    </lineage>
</organism>
<dbReference type="EMBL" id="GGEC01000013">
    <property type="protein sequence ID" value="MBW80496.1"/>
    <property type="molecule type" value="Transcribed_RNA"/>
</dbReference>